<evidence type="ECO:0000256" key="6">
    <source>
        <dbReference type="ARBA" id="ARBA00022833"/>
    </source>
</evidence>
<feature type="region of interest" description="Disordered" evidence="11">
    <location>
        <begin position="1443"/>
        <end position="1463"/>
    </location>
</feature>
<evidence type="ECO:0000256" key="1">
    <source>
        <dbReference type="ARBA" id="ARBA00004123"/>
    </source>
</evidence>
<keyword evidence="9" id="KW-0131">Cell cycle</keyword>
<feature type="region of interest" description="Disordered" evidence="11">
    <location>
        <begin position="390"/>
        <end position="419"/>
    </location>
</feature>
<feature type="compositionally biased region" description="Polar residues" evidence="11">
    <location>
        <begin position="175"/>
        <end position="191"/>
    </location>
</feature>
<dbReference type="GO" id="GO:0031436">
    <property type="term" value="C:BRCA1-BARD1 complex"/>
    <property type="evidence" value="ECO:0007669"/>
    <property type="project" value="TreeGrafter"/>
</dbReference>
<dbReference type="PROSITE" id="PS00518">
    <property type="entry name" value="ZF_RING_1"/>
    <property type="match status" value="1"/>
</dbReference>
<comment type="subcellular location">
    <subcellularLocation>
        <location evidence="1">Nucleus</location>
    </subcellularLocation>
</comment>
<keyword evidence="8" id="KW-0539">Nucleus</keyword>
<keyword evidence="14" id="KW-1185">Reference proteome</keyword>
<gene>
    <name evidence="13" type="primary">NCL1_54959</name>
    <name evidence="13" type="ORF">TNCT_448881</name>
</gene>
<dbReference type="PANTHER" id="PTHR13763:SF0">
    <property type="entry name" value="BREAST CANCER TYPE 1 SUSCEPTIBILITY PROTEIN"/>
    <property type="match status" value="1"/>
</dbReference>
<dbReference type="Pfam" id="PF00097">
    <property type="entry name" value="zf-C3HC4"/>
    <property type="match status" value="1"/>
</dbReference>
<dbReference type="InterPro" id="IPR013083">
    <property type="entry name" value="Znf_RING/FYVE/PHD"/>
</dbReference>
<name>A0A8X6HMN7_TRICU</name>
<dbReference type="InterPro" id="IPR017907">
    <property type="entry name" value="Znf_RING_CS"/>
</dbReference>
<dbReference type="PANTHER" id="PTHR13763">
    <property type="entry name" value="BREAST CANCER TYPE 1 SUSCEPTIBILITY PROTEIN BRCA1"/>
    <property type="match status" value="1"/>
</dbReference>
<feature type="compositionally biased region" description="Polar residues" evidence="11">
    <location>
        <begin position="1447"/>
        <end position="1463"/>
    </location>
</feature>
<dbReference type="Gene3D" id="3.30.40.10">
    <property type="entry name" value="Zinc/RING finger domain, C3HC4 (zinc finger)"/>
    <property type="match status" value="1"/>
</dbReference>
<keyword evidence="7" id="KW-0234">DNA repair</keyword>
<comment type="caution">
    <text evidence="13">The sequence shown here is derived from an EMBL/GenBank/DDBJ whole genome shotgun (WGS) entry which is preliminary data.</text>
</comment>
<dbReference type="GO" id="GO:0000724">
    <property type="term" value="P:double-strand break repair via homologous recombination"/>
    <property type="evidence" value="ECO:0007669"/>
    <property type="project" value="TreeGrafter"/>
</dbReference>
<evidence type="ECO:0000256" key="5">
    <source>
        <dbReference type="ARBA" id="ARBA00022771"/>
    </source>
</evidence>
<feature type="region of interest" description="Disordered" evidence="11">
    <location>
        <begin position="135"/>
        <end position="252"/>
    </location>
</feature>
<protein>
    <recommendedName>
        <fullName evidence="12">RING-type domain-containing protein</fullName>
    </recommendedName>
</protein>
<feature type="domain" description="RING-type" evidence="12">
    <location>
        <begin position="22"/>
        <end position="62"/>
    </location>
</feature>
<feature type="region of interest" description="Disordered" evidence="11">
    <location>
        <begin position="1398"/>
        <end position="1430"/>
    </location>
</feature>
<reference evidence="13" key="1">
    <citation type="submission" date="2020-07" db="EMBL/GenBank/DDBJ databases">
        <title>Multicomponent nature underlies the extraordinary mechanical properties of spider dragline silk.</title>
        <authorList>
            <person name="Kono N."/>
            <person name="Nakamura H."/>
            <person name="Mori M."/>
            <person name="Yoshida Y."/>
            <person name="Ohtoshi R."/>
            <person name="Malay A.D."/>
            <person name="Moran D.A.P."/>
            <person name="Tomita M."/>
            <person name="Numata K."/>
            <person name="Arakawa K."/>
        </authorList>
    </citation>
    <scope>NUCLEOTIDE SEQUENCE</scope>
</reference>
<evidence type="ECO:0000313" key="13">
    <source>
        <dbReference type="EMBL" id="GFQ89454.1"/>
    </source>
</evidence>
<evidence type="ECO:0000256" key="4">
    <source>
        <dbReference type="ARBA" id="ARBA00022763"/>
    </source>
</evidence>
<dbReference type="InterPro" id="IPR001841">
    <property type="entry name" value="Znf_RING"/>
</dbReference>
<evidence type="ECO:0000259" key="12">
    <source>
        <dbReference type="PROSITE" id="PS50089"/>
    </source>
</evidence>
<keyword evidence="5 10" id="KW-0863">Zinc-finger</keyword>
<dbReference type="GO" id="GO:0045944">
    <property type="term" value="P:positive regulation of transcription by RNA polymerase II"/>
    <property type="evidence" value="ECO:0007669"/>
    <property type="project" value="TreeGrafter"/>
</dbReference>
<dbReference type="GO" id="GO:0004842">
    <property type="term" value="F:ubiquitin-protein transferase activity"/>
    <property type="evidence" value="ECO:0007669"/>
    <property type="project" value="TreeGrafter"/>
</dbReference>
<evidence type="ECO:0000313" key="14">
    <source>
        <dbReference type="Proteomes" id="UP000887116"/>
    </source>
</evidence>
<feature type="region of interest" description="Disordered" evidence="11">
    <location>
        <begin position="1497"/>
        <end position="1555"/>
    </location>
</feature>
<feature type="compositionally biased region" description="Basic residues" evidence="11">
    <location>
        <begin position="401"/>
        <end position="415"/>
    </location>
</feature>
<feature type="compositionally biased region" description="Basic and acidic residues" evidence="11">
    <location>
        <begin position="238"/>
        <end position="252"/>
    </location>
</feature>
<dbReference type="InterPro" id="IPR018957">
    <property type="entry name" value="Znf_C3HC4_RING-type"/>
</dbReference>
<evidence type="ECO:0000256" key="8">
    <source>
        <dbReference type="ARBA" id="ARBA00023242"/>
    </source>
</evidence>
<feature type="compositionally biased region" description="Polar residues" evidence="11">
    <location>
        <begin position="390"/>
        <end position="400"/>
    </location>
</feature>
<feature type="compositionally biased region" description="Polar residues" evidence="11">
    <location>
        <begin position="1419"/>
        <end position="1428"/>
    </location>
</feature>
<evidence type="ECO:0000256" key="7">
    <source>
        <dbReference type="ARBA" id="ARBA00023204"/>
    </source>
</evidence>
<dbReference type="InterPro" id="IPR031099">
    <property type="entry name" value="BRCA1-associated"/>
</dbReference>
<dbReference type="OrthoDB" id="6426450at2759"/>
<keyword evidence="4" id="KW-0227">DNA damage</keyword>
<evidence type="ECO:0000256" key="3">
    <source>
        <dbReference type="ARBA" id="ARBA00022737"/>
    </source>
</evidence>
<dbReference type="GO" id="GO:0070531">
    <property type="term" value="C:BRCA1-A complex"/>
    <property type="evidence" value="ECO:0007669"/>
    <property type="project" value="TreeGrafter"/>
</dbReference>
<dbReference type="SUPFAM" id="SSF57850">
    <property type="entry name" value="RING/U-box"/>
    <property type="match status" value="1"/>
</dbReference>
<sequence>MLQTKMEDLKNNVNAILKTLECAICLELLRNPVSTGCGHFFCRFCITEVLQSNYRTPCPLCKKSFTRRGIQDALQRNSVISAVKKLAVTCGNLAGIDFFPLKNSQIDNGNKRTSSCAAFSNDQLVVSKKVYKTSSAKKRKSHEKDDEDGIAVGDSSVGPDVGKDDTKSYIEGQHVIQNDVQSSNKRSCQSFEDSDSNDLPDLKELFEGHSTSKAAVDQSSNAEKCQKRSLSPIAPGKKMKETKISKSAKNEKGAQNIDIPSLISPSIISEDQASVIMQNSTNGQNVNKFTDFTDKNSDVKSLKIKRKKQINMQDRKLKNRNIALRNKTNELNVVDSVENQNVPMKVQESDKKIDSIIQKDKDNMKFSNEIIKENKKVNDIDLFLSPTKETNSQNDLVSTRNSRKNTKKARNSKSRNKCEKNVNSINTTEEHLILNLNEAENYKLTVLNNTIPSTVLESNISKNEECYSLNEVNLLDSNIAQDNITEKTVEKCVHYDDIADTAISVQTVDSPKTNKTELPSRSPGWSKVKQVGKDFRVKKFSKLPVEKNSSNSYLTEVTNMDIDLIRCDAPSNETNINECSKLDELSINSTSKDVCSDSLLGVKYKNPLVENENQMETKEAEHFKSTSEKVETIIKPIRHSRLLMETANYFNAEAVSAKNSKTESFLVNEQNKGNTNKFDEAFTDKNAFKNYSSSCDLPSKSVIIKQQNINSRMSSNGCGSSLIDSRLISAQSADNMNTNSLQDVETSVLKENNETLNGDINNRSQNKNSNLEMEYFDTENKAVEFSVKQMSNSDTPVVKETLFEANKSFNDCLKDKEIINLNNNSPSEEMFLKPNLEMLPKTDARKERLLSKFSKISKCKITATESVINEDDNVYYTEHSQQTSQRLLEYDDNIYGQQNPFLDYVAPMNVPLHCTTKLSSDVTKFSRIGSKRKSWSHQIEKFDLAKYMLCQQNIEKTKVLKRTCLTLEEIHEAFDNSNMSRTSETICSLPFLSGEYRLEVCVSEETLNISVLKVLETANDAPDTVPSKSDTLLVSEKSIQTSNNNSPLKSPVTILPSSNIESEVSLPDQLTFDHNLKEKNDPFRYLNNFSDSESAEQFSSDAKASCLNDSEIYPYFKLLSSDQSANRNERYHSVNSDIVNENGIKKATQSISHHNNNSNNVNDEVFNTMNEMIVNESNQNISDIAKIKDSFQCLPPTQLYLGNKNSVESCKKCSLSGTSGVKEHVTVELESNFLSNEKAVETIKELGEKHIESEKIKSKEQLSNNEVKSITSRASDEDVDSISLFKKTETAYSDYSKLTDCEGLSSDPDMAFATELVAPLKNIAAKMNEESNVNDCQEKQVTRNSFPEVPVLLREKSSLSEFEELVANMSKNSSSYNSTPKPSRLSLKSKQSLKKFKRIQKYDSDEDSDSSQSSKNESHTATHSLTKNEVQEISLESANIKNKESFESPQEQSTFSEDTNVNSSEIAMEIEDLDKKILSVVEKLKQCGRADLLKQDNLEKLDINAGTKSPTKQKDEDFDISDDSEDSTDIFLQSVPPTPPDNSNSIFKPVRLNQG</sequence>
<feature type="compositionally biased region" description="Polar residues" evidence="11">
    <location>
        <begin position="209"/>
        <end position="223"/>
    </location>
</feature>
<evidence type="ECO:0000256" key="9">
    <source>
        <dbReference type="ARBA" id="ARBA00023306"/>
    </source>
</evidence>
<dbReference type="Proteomes" id="UP000887116">
    <property type="component" value="Unassembled WGS sequence"/>
</dbReference>
<organism evidence="13 14">
    <name type="scientific">Trichonephila clavata</name>
    <name type="common">Joro spider</name>
    <name type="synonym">Nephila clavata</name>
    <dbReference type="NCBI Taxonomy" id="2740835"/>
    <lineage>
        <taxon>Eukaryota</taxon>
        <taxon>Metazoa</taxon>
        <taxon>Ecdysozoa</taxon>
        <taxon>Arthropoda</taxon>
        <taxon>Chelicerata</taxon>
        <taxon>Arachnida</taxon>
        <taxon>Araneae</taxon>
        <taxon>Araneomorphae</taxon>
        <taxon>Entelegynae</taxon>
        <taxon>Araneoidea</taxon>
        <taxon>Nephilidae</taxon>
        <taxon>Trichonephila</taxon>
    </lineage>
</organism>
<evidence type="ECO:0000256" key="2">
    <source>
        <dbReference type="ARBA" id="ARBA00022723"/>
    </source>
</evidence>
<dbReference type="SMART" id="SM00184">
    <property type="entry name" value="RING"/>
    <property type="match status" value="1"/>
</dbReference>
<dbReference type="GO" id="GO:0008270">
    <property type="term" value="F:zinc ion binding"/>
    <property type="evidence" value="ECO:0007669"/>
    <property type="project" value="UniProtKB-KW"/>
</dbReference>
<keyword evidence="2" id="KW-0479">Metal-binding</keyword>
<evidence type="ECO:0000256" key="10">
    <source>
        <dbReference type="PROSITE-ProRule" id="PRU00175"/>
    </source>
</evidence>
<evidence type="ECO:0000256" key="11">
    <source>
        <dbReference type="SAM" id="MobiDB-lite"/>
    </source>
</evidence>
<feature type="compositionally biased region" description="Acidic residues" evidence="11">
    <location>
        <begin position="1516"/>
        <end position="1528"/>
    </location>
</feature>
<dbReference type="EMBL" id="BMAO01023559">
    <property type="protein sequence ID" value="GFQ89454.1"/>
    <property type="molecule type" value="Genomic_DNA"/>
</dbReference>
<dbReference type="PROSITE" id="PS50089">
    <property type="entry name" value="ZF_RING_2"/>
    <property type="match status" value="1"/>
</dbReference>
<accession>A0A8X6HMN7</accession>
<keyword evidence="6" id="KW-0862">Zinc</keyword>
<proteinExistence type="predicted"/>
<keyword evidence="3" id="KW-0677">Repeat</keyword>